<dbReference type="PROSITE" id="PS00141">
    <property type="entry name" value="ASP_PROTEASE"/>
    <property type="match status" value="1"/>
</dbReference>
<reference evidence="4 5" key="1">
    <citation type="submission" date="2015-09" db="EMBL/GenBank/DDBJ databases">
        <title>Draft genome of the parasitic nematode Teladorsagia circumcincta isolate WARC Sus (inbred).</title>
        <authorList>
            <person name="Mitreva M."/>
        </authorList>
    </citation>
    <scope>NUCLEOTIDE SEQUENCE [LARGE SCALE GENOMIC DNA]</scope>
    <source>
        <strain evidence="4 5">S</strain>
    </source>
</reference>
<dbReference type="OrthoDB" id="771136at2759"/>
<keyword evidence="5" id="KW-1185">Reference proteome</keyword>
<dbReference type="PRINTS" id="PR00792">
    <property type="entry name" value="PEPSIN"/>
</dbReference>
<dbReference type="GO" id="GO:0004190">
    <property type="term" value="F:aspartic-type endopeptidase activity"/>
    <property type="evidence" value="ECO:0007669"/>
    <property type="project" value="UniProtKB-KW"/>
</dbReference>
<dbReference type="AlphaFoldDB" id="A0A2G9UT33"/>
<dbReference type="Gene3D" id="2.60.40.1960">
    <property type="match status" value="1"/>
</dbReference>
<dbReference type="SUPFAM" id="SSF50630">
    <property type="entry name" value="Acid proteases"/>
    <property type="match status" value="1"/>
</dbReference>
<dbReference type="Proteomes" id="UP000230423">
    <property type="component" value="Unassembled WGS sequence"/>
</dbReference>
<dbReference type="InterPro" id="IPR033121">
    <property type="entry name" value="PEPTIDASE_A1"/>
</dbReference>
<sequence>MANDEDTNTHGGVMTLCGMDPSHYQGPIAWEPLTVEDYWRINLRGVSIQDYTIAYGPISAIVDTGTSLIAGPTDAIQTVILWNYANMDSTCINSFFIQRYIKQLELIWVIGAK</sequence>
<dbReference type="Gene3D" id="2.40.70.10">
    <property type="entry name" value="Acid Proteases"/>
    <property type="match status" value="1"/>
</dbReference>
<keyword evidence="2" id="KW-0378">Hydrolase</keyword>
<dbReference type="GO" id="GO:0006508">
    <property type="term" value="P:proteolysis"/>
    <property type="evidence" value="ECO:0007669"/>
    <property type="project" value="UniProtKB-KW"/>
</dbReference>
<dbReference type="PROSITE" id="PS51767">
    <property type="entry name" value="PEPTIDASE_A1"/>
    <property type="match status" value="1"/>
</dbReference>
<feature type="domain" description="Peptidase A1" evidence="3">
    <location>
        <begin position="1"/>
        <end position="113"/>
    </location>
</feature>
<dbReference type="Pfam" id="PF00026">
    <property type="entry name" value="Asp"/>
    <property type="match status" value="1"/>
</dbReference>
<dbReference type="GO" id="GO:0005764">
    <property type="term" value="C:lysosome"/>
    <property type="evidence" value="ECO:0007669"/>
    <property type="project" value="TreeGrafter"/>
</dbReference>
<organism evidence="4 5">
    <name type="scientific">Teladorsagia circumcincta</name>
    <name type="common">Brown stomach worm</name>
    <name type="synonym">Ostertagia circumcincta</name>
    <dbReference type="NCBI Taxonomy" id="45464"/>
    <lineage>
        <taxon>Eukaryota</taxon>
        <taxon>Metazoa</taxon>
        <taxon>Ecdysozoa</taxon>
        <taxon>Nematoda</taxon>
        <taxon>Chromadorea</taxon>
        <taxon>Rhabditida</taxon>
        <taxon>Rhabditina</taxon>
        <taxon>Rhabditomorpha</taxon>
        <taxon>Strongyloidea</taxon>
        <taxon>Trichostrongylidae</taxon>
        <taxon>Teladorsagia</taxon>
    </lineage>
</organism>
<dbReference type="PANTHER" id="PTHR47966:SF40">
    <property type="entry name" value="ASPARTIC PROTEASE 3"/>
    <property type="match status" value="1"/>
</dbReference>
<dbReference type="InterPro" id="IPR021109">
    <property type="entry name" value="Peptidase_aspartic_dom_sf"/>
</dbReference>
<protein>
    <recommendedName>
        <fullName evidence="3">Peptidase A1 domain-containing protein</fullName>
    </recommendedName>
</protein>
<evidence type="ECO:0000259" key="3">
    <source>
        <dbReference type="PROSITE" id="PS51767"/>
    </source>
</evidence>
<evidence type="ECO:0000313" key="5">
    <source>
        <dbReference type="Proteomes" id="UP000230423"/>
    </source>
</evidence>
<accession>A0A2G9UT33</accession>
<dbReference type="PANTHER" id="PTHR47966">
    <property type="entry name" value="BETA-SITE APP-CLEAVING ENZYME, ISOFORM A-RELATED"/>
    <property type="match status" value="1"/>
</dbReference>
<proteinExistence type="inferred from homology"/>
<evidence type="ECO:0000256" key="1">
    <source>
        <dbReference type="ARBA" id="ARBA00007447"/>
    </source>
</evidence>
<evidence type="ECO:0000313" key="4">
    <source>
        <dbReference type="EMBL" id="PIO73411.1"/>
    </source>
</evidence>
<name>A0A2G9UT33_TELCI</name>
<dbReference type="InterPro" id="IPR001969">
    <property type="entry name" value="Aspartic_peptidase_AS"/>
</dbReference>
<gene>
    <name evidence="4" type="ORF">TELCIR_04615</name>
</gene>
<comment type="similarity">
    <text evidence="1 2">Belongs to the peptidase A1 family.</text>
</comment>
<keyword evidence="2" id="KW-0064">Aspartyl protease</keyword>
<evidence type="ECO:0000256" key="2">
    <source>
        <dbReference type="RuleBase" id="RU000454"/>
    </source>
</evidence>
<dbReference type="InterPro" id="IPR001461">
    <property type="entry name" value="Aspartic_peptidase_A1"/>
</dbReference>
<dbReference type="EMBL" id="KZ345462">
    <property type="protein sequence ID" value="PIO73411.1"/>
    <property type="molecule type" value="Genomic_DNA"/>
</dbReference>
<keyword evidence="2" id="KW-0645">Protease</keyword>